<name>A0A7W8YTS9_9SPHI</name>
<proteinExistence type="predicted"/>
<gene>
    <name evidence="2" type="ORF">HDE69_002734</name>
</gene>
<dbReference type="AlphaFoldDB" id="A0A7W8YTS9"/>
<feature type="domain" description="Thiopeptide-type bacteriocin biosynthesis" evidence="1">
    <location>
        <begin position="13"/>
        <end position="281"/>
    </location>
</feature>
<evidence type="ECO:0000313" key="3">
    <source>
        <dbReference type="Proteomes" id="UP000537718"/>
    </source>
</evidence>
<dbReference type="RefSeq" id="WP_183867634.1">
    <property type="nucleotide sequence ID" value="NZ_JACHCF010000006.1"/>
</dbReference>
<evidence type="ECO:0000313" key="2">
    <source>
        <dbReference type="EMBL" id="MBB5621671.1"/>
    </source>
</evidence>
<reference evidence="2 3" key="1">
    <citation type="submission" date="2020-08" db="EMBL/GenBank/DDBJ databases">
        <title>Genomic Encyclopedia of Type Strains, Phase IV (KMG-V): Genome sequencing to study the core and pangenomes of soil and plant-associated prokaryotes.</title>
        <authorList>
            <person name="Whitman W."/>
        </authorList>
    </citation>
    <scope>NUCLEOTIDE SEQUENCE [LARGE SCALE GENOMIC DNA]</scope>
    <source>
        <strain evidence="2 3">MP7CTX6</strain>
    </source>
</reference>
<dbReference type="EMBL" id="JACHCF010000006">
    <property type="protein sequence ID" value="MBB5621671.1"/>
    <property type="molecule type" value="Genomic_DNA"/>
</dbReference>
<organism evidence="2 3">
    <name type="scientific">Pedobacter cryoconitis</name>
    <dbReference type="NCBI Taxonomy" id="188932"/>
    <lineage>
        <taxon>Bacteria</taxon>
        <taxon>Pseudomonadati</taxon>
        <taxon>Bacteroidota</taxon>
        <taxon>Sphingobacteriia</taxon>
        <taxon>Sphingobacteriales</taxon>
        <taxon>Sphingobacteriaceae</taxon>
        <taxon>Pedobacter</taxon>
    </lineage>
</organism>
<dbReference type="InterPro" id="IPR023809">
    <property type="entry name" value="Thiopep_bacteriocin_synth_dom"/>
</dbReference>
<accession>A0A7W8YTS9</accession>
<dbReference type="NCBIfam" id="TIGR03891">
    <property type="entry name" value="thiopep_ocin"/>
    <property type="match status" value="1"/>
</dbReference>
<evidence type="ECO:0000259" key="1">
    <source>
        <dbReference type="Pfam" id="PF14028"/>
    </source>
</evidence>
<comment type="caution">
    <text evidence="2">The sequence shown here is derived from an EMBL/GenBank/DDBJ whole genome shotgun (WGS) entry which is preliminary data.</text>
</comment>
<sequence>MSIQRKFILGEEWLYLKIYAGIGFQDKLLAKEILEITSILYRDQLIDKFFFIRYNDQDGSHLRLRFHISDTAHILVIIQLVKEKLKPAIINRSISKISWDTYVRELERYGTDSIEAVESIFSINSWKVITSLSTSSNAQENAWLIAIGLTDELMNSFNLNQDEKHQLMEISYQHYFKRFGEGKELKNTLKDRYREKSSQIREQLNSSQSFDNYHLLSDSLNPSVQSDSTKKIISLHQQKEAGKAELILVIRSLVHMIFNRTFSYSQNTFELVIYYMLSNFYKSEAIRVRNKSAEVLIK</sequence>
<dbReference type="Pfam" id="PF14028">
    <property type="entry name" value="Lant_dehydr_C"/>
    <property type="match status" value="1"/>
</dbReference>
<protein>
    <submittedName>
        <fullName evidence="2">Thiopeptide-type bacteriocin biosynthesis protein</fullName>
    </submittedName>
</protein>
<dbReference type="Proteomes" id="UP000537718">
    <property type="component" value="Unassembled WGS sequence"/>
</dbReference>